<evidence type="ECO:0000256" key="1">
    <source>
        <dbReference type="SAM" id="Coils"/>
    </source>
</evidence>
<evidence type="ECO:0000313" key="2">
    <source>
        <dbReference type="EMBL" id="KID57385.1"/>
    </source>
</evidence>
<protein>
    <submittedName>
        <fullName evidence="2">Uncharacterized protein</fullName>
    </submittedName>
</protein>
<organism evidence="2 3">
    <name type="scientific">Pseudoalteromonas luteoviolacea</name>
    <dbReference type="NCBI Taxonomy" id="43657"/>
    <lineage>
        <taxon>Bacteria</taxon>
        <taxon>Pseudomonadati</taxon>
        <taxon>Pseudomonadota</taxon>
        <taxon>Gammaproteobacteria</taxon>
        <taxon>Alteromonadales</taxon>
        <taxon>Pseudoalteromonadaceae</taxon>
        <taxon>Pseudoalteromonas</taxon>
    </lineage>
</organism>
<dbReference type="Proteomes" id="UP000031327">
    <property type="component" value="Unassembled WGS sequence"/>
</dbReference>
<sequence length="220" mass="25116">MTYSKTHYLFILLTLVLLLANIAAQLELTKLSGQISNLEQQLTLQSQKDNDPTADVSTELQDIQNRLHLLEQSAQNTAHQTYAKKQIIKPKNTPSTLSAQQRVDQEFLTGRTQWQEQYLPTLQADSDKKAQMMVAHLSQNDALTHNQQQQVFSILRDNFIDVAYVIADTDTYAGFDAFNAQVKKLNQIKTEQLSQVLSAKQLSQLHQVDWNARFKQHALH</sequence>
<dbReference type="EMBL" id="JWIC01000005">
    <property type="protein sequence ID" value="KID57385.1"/>
    <property type="molecule type" value="Genomic_DNA"/>
</dbReference>
<gene>
    <name evidence="2" type="ORF">JF50_09250</name>
</gene>
<comment type="caution">
    <text evidence="2">The sequence shown here is derived from an EMBL/GenBank/DDBJ whole genome shotgun (WGS) entry which is preliminary data.</text>
</comment>
<proteinExistence type="predicted"/>
<reference evidence="2 3" key="1">
    <citation type="submission" date="2014-12" db="EMBL/GenBank/DDBJ databases">
        <title>Draft Genome Sequence of Pseudoalteromonas luteoviolacea HI1.</title>
        <authorList>
            <person name="Asahina A.Y."/>
            <person name="Hadfield M.G."/>
        </authorList>
    </citation>
    <scope>NUCLEOTIDE SEQUENCE [LARGE SCALE GENOMIC DNA]</scope>
    <source>
        <strain evidence="2 3">HI1</strain>
    </source>
</reference>
<keyword evidence="1" id="KW-0175">Coiled coil</keyword>
<accession>A0A0C1QD94</accession>
<feature type="coiled-coil region" evidence="1">
    <location>
        <begin position="21"/>
        <end position="80"/>
    </location>
</feature>
<dbReference type="RefSeq" id="WP_039609156.1">
    <property type="nucleotide sequence ID" value="NZ_JWIC01000005.1"/>
</dbReference>
<name>A0A0C1QD94_9GAMM</name>
<evidence type="ECO:0000313" key="3">
    <source>
        <dbReference type="Proteomes" id="UP000031327"/>
    </source>
</evidence>
<dbReference type="OrthoDB" id="6314930at2"/>
<dbReference type="AlphaFoldDB" id="A0A0C1QD94"/>